<keyword evidence="1" id="KW-0732">Signal</keyword>
<name>A0A1I4DY53_9RHOB</name>
<accession>A0A1I4DY53</accession>
<keyword evidence="3" id="KW-1185">Reference proteome</keyword>
<protein>
    <submittedName>
        <fullName evidence="2">L,D-transpeptidase catalytic domain</fullName>
    </submittedName>
</protein>
<feature type="chain" id="PRO_5011464616" evidence="1">
    <location>
        <begin position="27"/>
        <end position="329"/>
    </location>
</feature>
<dbReference type="Proteomes" id="UP000198851">
    <property type="component" value="Unassembled WGS sequence"/>
</dbReference>
<sequence length="329" mass="35819">MSCGAPVLSFSQLNIFSAAIAAATFAASVAAASTGIPNWLQQHVGAGTGQIAPIVLDRARAHYLEKRQSGTVKNPCYFAMDATRPSTASNGAALPRFYVICEETRTFKAVSSGYGNGRKLAKANFSNGRQCARNFSNAEGSKLTAGGAYVTAESRTSFKGYYQKGSRKKPFLRTFLLFDGEGETDNARERAIGGHRAMFMRWQCRMEKPQSKHADADGFVPFGKLVDYTSGRSNGCTTWSEPATKDILKIADSNPTTLYIYPASQDINAVAKAVKRGTSLKRAGLYWNDACLAAIGTPKFWPKRTLQPIINEWRNSLPKSQPLDLPLCD</sequence>
<feature type="signal peptide" evidence="1">
    <location>
        <begin position="1"/>
        <end position="26"/>
    </location>
</feature>
<evidence type="ECO:0000313" key="3">
    <source>
        <dbReference type="Proteomes" id="UP000198851"/>
    </source>
</evidence>
<organism evidence="2 3">
    <name type="scientific">Shimia haliotis</name>
    <dbReference type="NCBI Taxonomy" id="1280847"/>
    <lineage>
        <taxon>Bacteria</taxon>
        <taxon>Pseudomonadati</taxon>
        <taxon>Pseudomonadota</taxon>
        <taxon>Alphaproteobacteria</taxon>
        <taxon>Rhodobacterales</taxon>
        <taxon>Roseobacteraceae</taxon>
    </lineage>
</organism>
<gene>
    <name evidence="2" type="ORF">SAMN04488036_103484</name>
</gene>
<proteinExistence type="predicted"/>
<evidence type="ECO:0000256" key="1">
    <source>
        <dbReference type="SAM" id="SignalP"/>
    </source>
</evidence>
<dbReference type="AlphaFoldDB" id="A0A1I4DY53"/>
<reference evidence="3" key="1">
    <citation type="submission" date="2016-10" db="EMBL/GenBank/DDBJ databases">
        <authorList>
            <person name="Varghese N."/>
            <person name="Submissions S."/>
        </authorList>
    </citation>
    <scope>NUCLEOTIDE SEQUENCE [LARGE SCALE GENOMIC DNA]</scope>
    <source>
        <strain evidence="3">DSM 28453</strain>
    </source>
</reference>
<dbReference type="EMBL" id="FOSZ01000003">
    <property type="protein sequence ID" value="SFK97650.1"/>
    <property type="molecule type" value="Genomic_DNA"/>
</dbReference>
<evidence type="ECO:0000313" key="2">
    <source>
        <dbReference type="EMBL" id="SFK97650.1"/>
    </source>
</evidence>